<dbReference type="RefSeq" id="WP_344802456.1">
    <property type="nucleotide sequence ID" value="NZ_BAABBO010000001.1"/>
</dbReference>
<dbReference type="Proteomes" id="UP001501337">
    <property type="component" value="Unassembled WGS sequence"/>
</dbReference>
<dbReference type="EMBL" id="BAABBO010000001">
    <property type="protein sequence ID" value="GAA3946778.1"/>
    <property type="molecule type" value="Genomic_DNA"/>
</dbReference>
<protein>
    <submittedName>
        <fullName evidence="2">Multidrug efflux protein AdeT1</fullName>
    </submittedName>
</protein>
<name>A0ABP7NH08_9GAMM</name>
<keyword evidence="3" id="KW-1185">Reference proteome</keyword>
<dbReference type="InterPro" id="IPR045758">
    <property type="entry name" value="AdeT1/2"/>
</dbReference>
<sequence>MNVRRMTIPASEMTHAKPSSQTSLRSVRGKCLGQMAMLALTGLLAMPLAAETSPAPQAEAGAKSLAPMTGMVERTFCVWDPVGSTGPIVGLVKNAQPAMMAIGVKLNIQAYTDENIAANDFKGGNCDGVLITEVNARQFNSFTGTLGAIGAIPGDNELKTLLTTLAQPKAASLMRQGPYEVAGILPIGSVFIFVRDRSVDTVEELQGKKMAVFENDPVAMNMVRRIGGSVVGSSLANFSGQFNNGSVDVIFAPAVAYNTMELYKGLQSGGGILDFPLLQTSMQIVIAWEKFPESFGQLMRSLLMQRFSEFQSMVQQAQSEIPAENWIRLPEERKEEYRNFMRDSRIALMKEGLYDAKALRLMKKVRCKHTPAAAECTSSEE</sequence>
<evidence type="ECO:0000256" key="1">
    <source>
        <dbReference type="SAM" id="MobiDB-lite"/>
    </source>
</evidence>
<proteinExistence type="predicted"/>
<dbReference type="InterPro" id="IPR038404">
    <property type="entry name" value="TRAP_DctP_sf"/>
</dbReference>
<reference evidence="3" key="1">
    <citation type="journal article" date="2019" name="Int. J. Syst. Evol. Microbiol.">
        <title>The Global Catalogue of Microorganisms (GCM) 10K type strain sequencing project: providing services to taxonomists for standard genome sequencing and annotation.</title>
        <authorList>
            <consortium name="The Broad Institute Genomics Platform"/>
            <consortium name="The Broad Institute Genome Sequencing Center for Infectious Disease"/>
            <person name="Wu L."/>
            <person name="Ma J."/>
        </authorList>
    </citation>
    <scope>NUCLEOTIDE SEQUENCE [LARGE SCALE GENOMIC DNA]</scope>
    <source>
        <strain evidence="3">JCM 17555</strain>
    </source>
</reference>
<feature type="region of interest" description="Disordered" evidence="1">
    <location>
        <begin position="1"/>
        <end position="24"/>
    </location>
</feature>
<dbReference type="Gene3D" id="3.40.190.170">
    <property type="entry name" value="Bacterial extracellular solute-binding protein, family 7"/>
    <property type="match status" value="1"/>
</dbReference>
<gene>
    <name evidence="2" type="primary">adeT1</name>
    <name evidence="2" type="ORF">GCM10022278_02440</name>
</gene>
<accession>A0ABP7NH08</accession>
<evidence type="ECO:0000313" key="2">
    <source>
        <dbReference type="EMBL" id="GAA3946778.1"/>
    </source>
</evidence>
<dbReference type="SUPFAM" id="SSF53850">
    <property type="entry name" value="Periplasmic binding protein-like II"/>
    <property type="match status" value="1"/>
</dbReference>
<evidence type="ECO:0000313" key="3">
    <source>
        <dbReference type="Proteomes" id="UP001501337"/>
    </source>
</evidence>
<comment type="caution">
    <text evidence="2">The sequence shown here is derived from an EMBL/GenBank/DDBJ whole genome shotgun (WGS) entry which is preliminary data.</text>
</comment>
<dbReference type="Pfam" id="PF19582">
    <property type="entry name" value="AdeT1_2"/>
    <property type="match status" value="1"/>
</dbReference>
<organism evidence="2 3">
    <name type="scientific">Allohahella marinimesophila</name>
    <dbReference type="NCBI Taxonomy" id="1054972"/>
    <lineage>
        <taxon>Bacteria</taxon>
        <taxon>Pseudomonadati</taxon>
        <taxon>Pseudomonadota</taxon>
        <taxon>Gammaproteobacteria</taxon>
        <taxon>Oceanospirillales</taxon>
        <taxon>Hahellaceae</taxon>
        <taxon>Allohahella</taxon>
    </lineage>
</organism>